<name>A0A1S8WS60_OPIVI</name>
<dbReference type="AlphaFoldDB" id="A0A1S8WS60"/>
<accession>A0A1S8WS60</accession>
<gene>
    <name evidence="1" type="ORF">X801_06897</name>
</gene>
<dbReference type="EMBL" id="KV895629">
    <property type="protein sequence ID" value="OON17268.1"/>
    <property type="molecule type" value="Genomic_DNA"/>
</dbReference>
<reference evidence="1 2" key="1">
    <citation type="submission" date="2015-03" db="EMBL/GenBank/DDBJ databases">
        <title>Draft genome of the nematode, Opisthorchis viverrini.</title>
        <authorList>
            <person name="Mitreva M."/>
        </authorList>
    </citation>
    <scope>NUCLEOTIDE SEQUENCE [LARGE SCALE GENOMIC DNA]</scope>
    <source>
        <strain evidence="1">Khon Kaen</strain>
    </source>
</reference>
<evidence type="ECO:0000313" key="1">
    <source>
        <dbReference type="EMBL" id="OON17268.1"/>
    </source>
</evidence>
<evidence type="ECO:0000313" key="2">
    <source>
        <dbReference type="Proteomes" id="UP000243686"/>
    </source>
</evidence>
<keyword evidence="2" id="KW-1185">Reference proteome</keyword>
<proteinExistence type="predicted"/>
<organism evidence="1 2">
    <name type="scientific">Opisthorchis viverrini</name>
    <name type="common">Southeast Asian liver fluke</name>
    <dbReference type="NCBI Taxonomy" id="6198"/>
    <lineage>
        <taxon>Eukaryota</taxon>
        <taxon>Metazoa</taxon>
        <taxon>Spiralia</taxon>
        <taxon>Lophotrochozoa</taxon>
        <taxon>Platyhelminthes</taxon>
        <taxon>Trematoda</taxon>
        <taxon>Digenea</taxon>
        <taxon>Opisthorchiida</taxon>
        <taxon>Opisthorchiata</taxon>
        <taxon>Opisthorchiidae</taxon>
        <taxon>Opisthorchis</taxon>
    </lineage>
</organism>
<protein>
    <submittedName>
        <fullName evidence="1">Uncharacterized protein</fullName>
    </submittedName>
</protein>
<dbReference type="Proteomes" id="UP000243686">
    <property type="component" value="Unassembled WGS sequence"/>
</dbReference>
<sequence length="93" mass="10704">MKWPWTLRAQNNLGQVLRGVILVTCPVTRCADKRCLLHVFLEKDFFAAKRICNQLTAELWIPRPNERRQFGGSEGSAVCLELSVIKPLPRLER</sequence>